<proteinExistence type="predicted"/>
<dbReference type="RefSeq" id="WP_408074207.1">
    <property type="nucleotide sequence ID" value="NZ_JBELQB010000004.1"/>
</dbReference>
<dbReference type="Proteomes" id="UP001629059">
    <property type="component" value="Unassembled WGS sequence"/>
</dbReference>
<organism evidence="1 2">
    <name type="scientific">Flavobacterium rhizophilum</name>
    <dbReference type="NCBI Taxonomy" id="3163296"/>
    <lineage>
        <taxon>Bacteria</taxon>
        <taxon>Pseudomonadati</taxon>
        <taxon>Bacteroidota</taxon>
        <taxon>Flavobacteriia</taxon>
        <taxon>Flavobacteriales</taxon>
        <taxon>Flavobacteriaceae</taxon>
        <taxon>Flavobacterium</taxon>
    </lineage>
</organism>
<gene>
    <name evidence="1" type="ORF">ABS768_06845</name>
</gene>
<accession>A0ABW8YAG2</accession>
<sequence>MEKFNLYYHGEKSRGLAEFLKKFSALTNYSINVNIKSLPNGNSGKEFALLPRSLRKLLFFGHPDVILTYDNGIESEKTIFAWEITDAKPATDHWMQRFPSLVGACELGIPSVFIMRYESDTNKWKGKLNSEFFYAYDRVMEIQEIPIYLADWCPNEKGELSADKDYPDVPDRDSFSMKDTIKFLNTTIDYAIHGKDFKNLIKERLIVDLRNKHRIKISEIPHPGNYNRLKHLSNEGYVDWQTVVNYIENEKKLKIPSLPERIPLRNKSLVFLPRLTKTNRVLKETLMDRIHKKNGNPYNGMPLAFDFLFCRLGTTTYDRDVNLLIDLSELSFEEFSVYARKVHDSSPIGKNTLPKESEIPKYSLHLTEGYTHEIKDFIRQYCYAADIIILKDIVIPFR</sequence>
<comment type="caution">
    <text evidence="1">The sequence shown here is derived from an EMBL/GenBank/DDBJ whole genome shotgun (WGS) entry which is preliminary data.</text>
</comment>
<reference evidence="1 2" key="1">
    <citation type="submission" date="2024-06" db="EMBL/GenBank/DDBJ databases">
        <authorList>
            <person name="Kaempfer P."/>
            <person name="Viver T."/>
        </authorList>
    </citation>
    <scope>NUCLEOTIDE SEQUENCE [LARGE SCALE GENOMIC DNA]</scope>
    <source>
        <strain evidence="1 2">ST-75</strain>
    </source>
</reference>
<dbReference type="EMBL" id="JBELQB010000004">
    <property type="protein sequence ID" value="MFL9837206.1"/>
    <property type="molecule type" value="Genomic_DNA"/>
</dbReference>
<evidence type="ECO:0000313" key="1">
    <source>
        <dbReference type="EMBL" id="MFL9837206.1"/>
    </source>
</evidence>
<keyword evidence="2" id="KW-1185">Reference proteome</keyword>
<name>A0ABW8YAG2_9FLAO</name>
<protein>
    <submittedName>
        <fullName evidence="1">Uncharacterized protein</fullName>
    </submittedName>
</protein>
<evidence type="ECO:0000313" key="2">
    <source>
        <dbReference type="Proteomes" id="UP001629059"/>
    </source>
</evidence>